<proteinExistence type="inferred from homology"/>
<dbReference type="PANTHER" id="PTHR15492:SF1">
    <property type="entry name" value="CYCLIN-D1-BINDING PROTEIN 1"/>
    <property type="match status" value="1"/>
</dbReference>
<protein>
    <recommendedName>
        <fullName evidence="6">HSF-type DNA-binding domain-containing protein</fullName>
    </recommendedName>
</protein>
<dbReference type="GO" id="GO:0005634">
    <property type="term" value="C:nucleus"/>
    <property type="evidence" value="ECO:0007669"/>
    <property type="project" value="UniProtKB-SubCell"/>
</dbReference>
<evidence type="ECO:0000256" key="4">
    <source>
        <dbReference type="RuleBase" id="RU004020"/>
    </source>
</evidence>
<dbReference type="InterPro" id="IPR036388">
    <property type="entry name" value="WH-like_DNA-bd_sf"/>
</dbReference>
<evidence type="ECO:0000313" key="8">
    <source>
        <dbReference type="Proteomes" id="UP000284702"/>
    </source>
</evidence>
<dbReference type="PANTHER" id="PTHR15492">
    <property type="entry name" value="CYCLIN D1-BINDING PROTEIN 1"/>
    <property type="match status" value="1"/>
</dbReference>
<dbReference type="Gene3D" id="1.10.10.10">
    <property type="entry name" value="Winged helix-like DNA-binding domain superfamily/Winged helix DNA-binding domain"/>
    <property type="match status" value="1"/>
</dbReference>
<sequence length="561" mass="61014">MKIARFVKTLYFLLEKESLSSPTVAMWASDSLSFLIVHPNVFATTLLPKYFSHSNWTKFTAELARFGFRQHPVTLESTSTAIECSHVDFQRGNLKRLLHIQPRRQGELDRRAVVDDIEDNILRIKREIVKEVVAAQDIADYLSCVFDESIDPPLPRTFQLALPLPSASTSAPTRSGPTCLPSAQLLPRWRSSCLPSSTPSNAVPGSLIPSPPSFSATWVPYSSAWQHPPSTTALDDSLDVVLDASTFAILDAMLQPPVASPRRSTVTKFSLVLGKETVASDAYSVCHTMFQPCEQLLAALKVAVFAGAGYALTKELCASVHRIFANVLDLSTRLHVKDLGRVPELTGRIWDACAALETLSKSNLISTKRVMLQTVAVLNDTVQELQGDVAAAKDALDNTIDDHDHLEQRNVELEDDLDFDMGSQTLTANELRQLQACVDVLQMAQAIAKKGVLSLNAVSETDGQDGCVQWGSSFPSLYDALHDAVVDLGADLSPPFEAAVVADHMNLLQRVGTDVLTHLQHQPGHGVHADVAKGLLAFQGKAAAALQVLAIDDESSSSSIY</sequence>
<evidence type="ECO:0000256" key="5">
    <source>
        <dbReference type="SAM" id="Coils"/>
    </source>
</evidence>
<dbReference type="SMART" id="SM00415">
    <property type="entry name" value="HSF"/>
    <property type="match status" value="1"/>
</dbReference>
<dbReference type="GO" id="GO:0003700">
    <property type="term" value="F:DNA-binding transcription factor activity"/>
    <property type="evidence" value="ECO:0007669"/>
    <property type="project" value="InterPro"/>
</dbReference>
<dbReference type="SUPFAM" id="SSF46785">
    <property type="entry name" value="Winged helix' DNA-binding domain"/>
    <property type="match status" value="1"/>
</dbReference>
<keyword evidence="2" id="KW-0238">DNA-binding</keyword>
<evidence type="ECO:0000256" key="3">
    <source>
        <dbReference type="ARBA" id="ARBA00023242"/>
    </source>
</evidence>
<dbReference type="VEuPathDB" id="FungiDB:H257_03220"/>
<dbReference type="InterPro" id="IPR000232">
    <property type="entry name" value="HSF_DNA-bd"/>
</dbReference>
<evidence type="ECO:0000256" key="2">
    <source>
        <dbReference type="ARBA" id="ARBA00023125"/>
    </source>
</evidence>
<comment type="similarity">
    <text evidence="4">Belongs to the HSF family.</text>
</comment>
<feature type="coiled-coil region" evidence="5">
    <location>
        <begin position="375"/>
        <end position="416"/>
    </location>
</feature>
<name>A0A425CXS3_APHAT</name>
<comment type="subcellular location">
    <subcellularLocation>
        <location evidence="1">Nucleus</location>
    </subcellularLocation>
</comment>
<keyword evidence="5" id="KW-0175">Coiled coil</keyword>
<dbReference type="Gene3D" id="1.20.1410.10">
    <property type="entry name" value="I/LWEQ domain"/>
    <property type="match status" value="1"/>
</dbReference>
<evidence type="ECO:0000313" key="7">
    <source>
        <dbReference type="EMBL" id="RQM21807.1"/>
    </source>
</evidence>
<dbReference type="InterPro" id="IPR036390">
    <property type="entry name" value="WH_DNA-bd_sf"/>
</dbReference>
<reference evidence="7" key="1">
    <citation type="submission" date="2018-07" db="EMBL/GenBank/DDBJ databases">
        <title>Annotation of Aphanomyces astaci genome assembly.</title>
        <authorList>
            <person name="Studholme D.J."/>
        </authorList>
    </citation>
    <scope>NUCLEOTIDE SEQUENCE [LARGE SCALE GENOMIC DNA]</scope>
    <source>
        <strain evidence="7">Pc</strain>
    </source>
</reference>
<dbReference type="AlphaFoldDB" id="A0A425CXS3"/>
<gene>
    <name evidence="7" type="ORF">B5M09_004625</name>
</gene>
<dbReference type="Proteomes" id="UP000284702">
    <property type="component" value="Unassembled WGS sequence"/>
</dbReference>
<accession>A0A425CXS3</accession>
<organism evidence="7 8">
    <name type="scientific">Aphanomyces astaci</name>
    <name type="common">Crayfish plague agent</name>
    <dbReference type="NCBI Taxonomy" id="112090"/>
    <lineage>
        <taxon>Eukaryota</taxon>
        <taxon>Sar</taxon>
        <taxon>Stramenopiles</taxon>
        <taxon>Oomycota</taxon>
        <taxon>Saprolegniomycetes</taxon>
        <taxon>Saprolegniales</taxon>
        <taxon>Verrucalvaceae</taxon>
        <taxon>Aphanomyces</taxon>
    </lineage>
</organism>
<keyword evidence="8" id="KW-1185">Reference proteome</keyword>
<evidence type="ECO:0000259" key="6">
    <source>
        <dbReference type="SMART" id="SM00415"/>
    </source>
</evidence>
<comment type="caution">
    <text evidence="7">The sequence shown here is derived from an EMBL/GenBank/DDBJ whole genome shotgun (WGS) entry which is preliminary data.</text>
</comment>
<feature type="domain" description="HSF-type DNA-binding" evidence="6">
    <location>
        <begin position="2"/>
        <end position="103"/>
    </location>
</feature>
<dbReference type="InterPro" id="IPR026907">
    <property type="entry name" value="GCIP-like"/>
</dbReference>
<dbReference type="Pfam" id="PF00447">
    <property type="entry name" value="HSF_DNA-bind"/>
    <property type="match status" value="1"/>
</dbReference>
<dbReference type="Gene3D" id="1.20.1420.10">
    <property type="entry name" value="Talin, central domain"/>
    <property type="match status" value="1"/>
</dbReference>
<keyword evidence="3" id="KW-0539">Nucleus</keyword>
<dbReference type="EMBL" id="MZMZ02003387">
    <property type="protein sequence ID" value="RQM21807.1"/>
    <property type="molecule type" value="Genomic_DNA"/>
</dbReference>
<dbReference type="Pfam" id="PF13324">
    <property type="entry name" value="GCIP_N"/>
    <property type="match status" value="1"/>
</dbReference>
<evidence type="ECO:0000256" key="1">
    <source>
        <dbReference type="ARBA" id="ARBA00004123"/>
    </source>
</evidence>
<dbReference type="InterPro" id="IPR049317">
    <property type="entry name" value="GCIP-like_N"/>
</dbReference>
<dbReference type="GO" id="GO:0043565">
    <property type="term" value="F:sequence-specific DNA binding"/>
    <property type="evidence" value="ECO:0007669"/>
    <property type="project" value="InterPro"/>
</dbReference>